<name>A0ACB9DPK7_ARCLA</name>
<protein>
    <submittedName>
        <fullName evidence="1">Uncharacterized protein</fullName>
    </submittedName>
</protein>
<reference evidence="2" key="1">
    <citation type="journal article" date="2022" name="Mol. Ecol. Resour.">
        <title>The genomes of chicory, endive, great burdock and yacon provide insights into Asteraceae palaeo-polyploidization history and plant inulin production.</title>
        <authorList>
            <person name="Fan W."/>
            <person name="Wang S."/>
            <person name="Wang H."/>
            <person name="Wang A."/>
            <person name="Jiang F."/>
            <person name="Liu H."/>
            <person name="Zhao H."/>
            <person name="Xu D."/>
            <person name="Zhang Y."/>
        </authorList>
    </citation>
    <scope>NUCLEOTIDE SEQUENCE [LARGE SCALE GENOMIC DNA]</scope>
    <source>
        <strain evidence="2">cv. Niubang</strain>
    </source>
</reference>
<dbReference type="Proteomes" id="UP001055879">
    <property type="component" value="Linkage Group LG03"/>
</dbReference>
<gene>
    <name evidence="1" type="ORF">L6452_11461</name>
</gene>
<dbReference type="EMBL" id="CM042049">
    <property type="protein sequence ID" value="KAI3748415.1"/>
    <property type="molecule type" value="Genomic_DNA"/>
</dbReference>
<accession>A0ACB9DPK7</accession>
<evidence type="ECO:0000313" key="2">
    <source>
        <dbReference type="Proteomes" id="UP001055879"/>
    </source>
</evidence>
<reference evidence="1 2" key="2">
    <citation type="journal article" date="2022" name="Mol. Ecol. Resour.">
        <title>The genomes of chicory, endive, great burdock and yacon provide insights into Asteraceae paleo-polyploidization history and plant inulin production.</title>
        <authorList>
            <person name="Fan W."/>
            <person name="Wang S."/>
            <person name="Wang H."/>
            <person name="Wang A."/>
            <person name="Jiang F."/>
            <person name="Liu H."/>
            <person name="Zhao H."/>
            <person name="Xu D."/>
            <person name="Zhang Y."/>
        </authorList>
    </citation>
    <scope>NUCLEOTIDE SEQUENCE [LARGE SCALE GENOMIC DNA]</scope>
    <source>
        <strain evidence="2">cv. Niubang</strain>
    </source>
</reference>
<evidence type="ECO:0000313" key="1">
    <source>
        <dbReference type="EMBL" id="KAI3748415.1"/>
    </source>
</evidence>
<organism evidence="1 2">
    <name type="scientific">Arctium lappa</name>
    <name type="common">Greater burdock</name>
    <name type="synonym">Lappa major</name>
    <dbReference type="NCBI Taxonomy" id="4217"/>
    <lineage>
        <taxon>Eukaryota</taxon>
        <taxon>Viridiplantae</taxon>
        <taxon>Streptophyta</taxon>
        <taxon>Embryophyta</taxon>
        <taxon>Tracheophyta</taxon>
        <taxon>Spermatophyta</taxon>
        <taxon>Magnoliopsida</taxon>
        <taxon>eudicotyledons</taxon>
        <taxon>Gunneridae</taxon>
        <taxon>Pentapetalae</taxon>
        <taxon>asterids</taxon>
        <taxon>campanulids</taxon>
        <taxon>Asterales</taxon>
        <taxon>Asteraceae</taxon>
        <taxon>Carduoideae</taxon>
        <taxon>Cardueae</taxon>
        <taxon>Arctiinae</taxon>
        <taxon>Arctium</taxon>
    </lineage>
</organism>
<comment type="caution">
    <text evidence="1">The sequence shown here is derived from an EMBL/GenBank/DDBJ whole genome shotgun (WGS) entry which is preliminary data.</text>
</comment>
<proteinExistence type="predicted"/>
<sequence length="127" mass="14889">MVDFLSFDLVYEKCRLKTELSYLRLISLFFFIAMIPYGFREKLGSFGENDGLEVFVWWIRPFFATFSRKKKKKKARNCTAQKCILCIISITPVQKHLNSPSITHLSHWTISKIKDRCLTPYLAQATN</sequence>
<keyword evidence="2" id="KW-1185">Reference proteome</keyword>